<dbReference type="PROSITE" id="PS50088">
    <property type="entry name" value="ANK_REPEAT"/>
    <property type="match status" value="3"/>
</dbReference>
<protein>
    <recommendedName>
        <fullName evidence="3">Histone deacetylase domain-containing protein</fullName>
    </recommendedName>
</protein>
<dbReference type="Gene3D" id="1.25.40.20">
    <property type="entry name" value="Ankyrin repeat-containing domain"/>
    <property type="match status" value="2"/>
</dbReference>
<feature type="repeat" description="ANK" evidence="1">
    <location>
        <begin position="354"/>
        <end position="386"/>
    </location>
</feature>
<dbReference type="InterPro" id="IPR002110">
    <property type="entry name" value="Ankyrin_rpt"/>
</dbReference>
<keyword evidence="5" id="KW-1185">Reference proteome</keyword>
<comment type="caution">
    <text evidence="4">The sequence shown here is derived from an EMBL/GenBank/DDBJ whole genome shotgun (WGS) entry which is preliminary data.</text>
</comment>
<feature type="repeat" description="ANK" evidence="1">
    <location>
        <begin position="223"/>
        <end position="263"/>
    </location>
</feature>
<gene>
    <name evidence="4" type="ORF">ACHAWO_013230</name>
</gene>
<dbReference type="EMBL" id="JALLPJ020000155">
    <property type="protein sequence ID" value="KAL3800688.1"/>
    <property type="molecule type" value="Genomic_DNA"/>
</dbReference>
<organism evidence="4 5">
    <name type="scientific">Cyclotella atomus</name>
    <dbReference type="NCBI Taxonomy" id="382360"/>
    <lineage>
        <taxon>Eukaryota</taxon>
        <taxon>Sar</taxon>
        <taxon>Stramenopiles</taxon>
        <taxon>Ochrophyta</taxon>
        <taxon>Bacillariophyta</taxon>
        <taxon>Coscinodiscophyceae</taxon>
        <taxon>Thalassiosirophycidae</taxon>
        <taxon>Stephanodiscales</taxon>
        <taxon>Stephanodiscaceae</taxon>
        <taxon>Cyclotella</taxon>
    </lineage>
</organism>
<dbReference type="Proteomes" id="UP001530400">
    <property type="component" value="Unassembled WGS sequence"/>
</dbReference>
<feature type="compositionally biased region" description="Basic and acidic residues" evidence="2">
    <location>
        <begin position="933"/>
        <end position="946"/>
    </location>
</feature>
<feature type="compositionally biased region" description="Low complexity" evidence="2">
    <location>
        <begin position="154"/>
        <end position="168"/>
    </location>
</feature>
<dbReference type="InterPro" id="IPR023801">
    <property type="entry name" value="His_deacetylse_dom"/>
</dbReference>
<dbReference type="PROSITE" id="PS50297">
    <property type="entry name" value="ANK_REP_REGION"/>
    <property type="match status" value="3"/>
</dbReference>
<dbReference type="PANTHER" id="PTHR10625">
    <property type="entry name" value="HISTONE DEACETYLASE HDAC1-RELATED"/>
    <property type="match status" value="1"/>
</dbReference>
<dbReference type="CDD" id="cd11599">
    <property type="entry name" value="HDAC_classII_2"/>
    <property type="match status" value="1"/>
</dbReference>
<evidence type="ECO:0000313" key="5">
    <source>
        <dbReference type="Proteomes" id="UP001530400"/>
    </source>
</evidence>
<evidence type="ECO:0000259" key="3">
    <source>
        <dbReference type="Pfam" id="PF00850"/>
    </source>
</evidence>
<dbReference type="InterPro" id="IPR037138">
    <property type="entry name" value="His_deacetylse_dom_sf"/>
</dbReference>
<dbReference type="PANTHER" id="PTHR10625:SF26">
    <property type="entry name" value="HISTONE DEACETYLASE DOMAIN-CONTAINING PROTEIN"/>
    <property type="match status" value="1"/>
</dbReference>
<feature type="repeat" description="ANK" evidence="1">
    <location>
        <begin position="191"/>
        <end position="223"/>
    </location>
</feature>
<dbReference type="InterPro" id="IPR036770">
    <property type="entry name" value="Ankyrin_rpt-contain_sf"/>
</dbReference>
<dbReference type="Pfam" id="PF00850">
    <property type="entry name" value="Hist_deacetyl"/>
    <property type="match status" value="1"/>
</dbReference>
<keyword evidence="1" id="KW-0040">ANK repeat</keyword>
<feature type="region of interest" description="Disordered" evidence="2">
    <location>
        <begin position="41"/>
        <end position="77"/>
    </location>
</feature>
<evidence type="ECO:0000256" key="2">
    <source>
        <dbReference type="SAM" id="MobiDB-lite"/>
    </source>
</evidence>
<evidence type="ECO:0000313" key="4">
    <source>
        <dbReference type="EMBL" id="KAL3800688.1"/>
    </source>
</evidence>
<dbReference type="SUPFAM" id="SSF48403">
    <property type="entry name" value="Ankyrin repeat"/>
    <property type="match status" value="1"/>
</dbReference>
<dbReference type="Gene3D" id="3.40.800.20">
    <property type="entry name" value="Histone deacetylase domain"/>
    <property type="match status" value="1"/>
</dbReference>
<dbReference type="SMART" id="SM00248">
    <property type="entry name" value="ANK"/>
    <property type="match status" value="4"/>
</dbReference>
<reference evidence="4 5" key="1">
    <citation type="submission" date="2024-10" db="EMBL/GenBank/DDBJ databases">
        <title>Updated reference genomes for cyclostephanoid diatoms.</title>
        <authorList>
            <person name="Roberts W.R."/>
            <person name="Alverson A.J."/>
        </authorList>
    </citation>
    <scope>NUCLEOTIDE SEQUENCE [LARGE SCALE GENOMIC DNA]</scope>
    <source>
        <strain evidence="4 5">AJA010-31</strain>
    </source>
</reference>
<proteinExistence type="predicted"/>
<sequence>MATQSSSSSNSSSAYTPTTSRYPVHDACEFEDASVLRSLIFVPQSDGDDNSLSDNNNNEEDESSSDDDDDDDGQLGEHSHAQMAYVAAVGRSPVGAAVASGDLNSTSAAASASGAGDKATNDNMQIIIDGNNGAINSDLKQVSPELLNQTVDGNTNNITTNSNNINNTENKKKKKRIKYSCPYDLDDRDDDENTPLHIAIHARKLPHIRLLLEAGASVHRKCDGSYPIHLAISIGGIASHADFSVECLKLLMEYGADVTMRDDSFHNPLYLGCVSNLARGVEVLLKDGRVVETVNYRADRVGGRALHAAARYDVRKKSSVSNNSSGGVGGEQEKSVMELLLGIEGIEVDAQNNYGRTPLHIAACRGNWNAARLLIGAGADVNIIDKRGFTPGQVAQKRGLVIPNDLLVPMMNQDEDHPHHPPASAITRDLIMDPDRSTLILCHELCIQHKTCPPIVRGDAAASEPPPENVRRLNVLINDDDGILRCDEFSTCKWNTDVRRAAMTDVLKVHEYTYIEKTSQLCAAIPDHPNAIQTLDADTTVSHWSFEAALRAAGSVCEAVDKVMSEEFRNAFCAIRPPGHHAGPRGIVTCPNDPDGSHGFCLLNNVAIGAAYARSMYRNDGIKKVAIVDFDVHHGNGTEEIVRQLTPNVEQHMIRTPFAVGGLSTANYKPWLDENDVNDVFFASTHGYGPRDRQIHPGAVQGGWFYPASGKTYKSKSLSSPSDMEIPSLSEFLMSQTWSRLGDEYRLNCCKIIDIGLSLPAKDDTYNHGLQRLELRDSYRKNVIPALLDFDPDMIFISAGFDAHRKDSMNFGYVGMIEEDYEWLTEQLVKVANTCCDGRIVSVLEGGYKIHGGIISPFARSVASHLRGLVDGGSSRETYDREEGEWESQFERHMHDEKEKRRQMKLEKLSRDANIPVASVDIYRQSLLMGARQQHDPDDVSHDVSHQEGVSPHHGGSTLDGEPSRKRRRNQVDYAQLYEQMKKEGRGDGI</sequence>
<feature type="domain" description="Histone deacetylase" evidence="3">
    <location>
        <begin position="492"/>
        <end position="851"/>
    </location>
</feature>
<dbReference type="Pfam" id="PF00023">
    <property type="entry name" value="Ank"/>
    <property type="match status" value="1"/>
</dbReference>
<accession>A0ABD3QJR2</accession>
<feature type="compositionally biased region" description="Low complexity" evidence="2">
    <location>
        <begin position="1"/>
        <end position="13"/>
    </location>
</feature>
<feature type="region of interest" description="Disordered" evidence="2">
    <location>
        <begin position="152"/>
        <end position="173"/>
    </location>
</feature>
<evidence type="ECO:0000256" key="1">
    <source>
        <dbReference type="PROSITE-ProRule" id="PRU00023"/>
    </source>
</evidence>
<dbReference type="SUPFAM" id="SSF52768">
    <property type="entry name" value="Arginase/deacetylase"/>
    <property type="match status" value="1"/>
</dbReference>
<name>A0ABD3QJR2_9STRA</name>
<dbReference type="InterPro" id="IPR023696">
    <property type="entry name" value="Ureohydrolase_dom_sf"/>
</dbReference>
<feature type="region of interest" description="Disordered" evidence="2">
    <location>
        <begin position="1"/>
        <end position="24"/>
    </location>
</feature>
<dbReference type="Pfam" id="PF12796">
    <property type="entry name" value="Ank_2"/>
    <property type="match status" value="1"/>
</dbReference>
<dbReference type="AlphaFoldDB" id="A0ABD3QJR2"/>
<feature type="region of interest" description="Disordered" evidence="2">
    <location>
        <begin position="930"/>
        <end position="971"/>
    </location>
</feature>
<feature type="compositionally biased region" description="Acidic residues" evidence="2">
    <location>
        <begin position="46"/>
        <end position="74"/>
    </location>
</feature>